<dbReference type="AlphaFoldDB" id="A0A8J7YPC0"/>
<reference evidence="2" key="1">
    <citation type="submission" date="2021-05" db="EMBL/GenBank/DDBJ databases">
        <title>Genomic insights into ecological role and evolution of a novel Thermoplasmata order Candidatus Sysuiplasmatales.</title>
        <authorList>
            <person name="Yuan Y."/>
        </authorList>
    </citation>
    <scope>NUCLEOTIDE SEQUENCE</scope>
    <source>
        <strain evidence="2">TUT19-bin139</strain>
    </source>
</reference>
<dbReference type="Proteomes" id="UP000750197">
    <property type="component" value="Unassembled WGS sequence"/>
</dbReference>
<name>A0A8J7YPC0_9ARCH</name>
<feature type="transmembrane region" description="Helical" evidence="1">
    <location>
        <begin position="50"/>
        <end position="71"/>
    </location>
</feature>
<evidence type="ECO:0000256" key="1">
    <source>
        <dbReference type="SAM" id="Phobius"/>
    </source>
</evidence>
<dbReference type="EMBL" id="JAHEAC010000061">
    <property type="protein sequence ID" value="MBX8644433.1"/>
    <property type="molecule type" value="Genomic_DNA"/>
</dbReference>
<proteinExistence type="predicted"/>
<keyword evidence="1" id="KW-0472">Membrane</keyword>
<feature type="transmembrane region" description="Helical" evidence="1">
    <location>
        <begin position="119"/>
        <end position="142"/>
    </location>
</feature>
<keyword evidence="1" id="KW-1133">Transmembrane helix</keyword>
<comment type="caution">
    <text evidence="2">The sequence shown here is derived from an EMBL/GenBank/DDBJ whole genome shotgun (WGS) entry which is preliminary data.</text>
</comment>
<keyword evidence="1" id="KW-0812">Transmembrane</keyword>
<gene>
    <name evidence="2" type="ORF">KIY12_06915</name>
</gene>
<feature type="transmembrane region" description="Helical" evidence="1">
    <location>
        <begin position="83"/>
        <end position="107"/>
    </location>
</feature>
<accession>A0A8J7YPC0</accession>
<evidence type="ECO:0000313" key="2">
    <source>
        <dbReference type="EMBL" id="MBX8644433.1"/>
    </source>
</evidence>
<evidence type="ECO:0000313" key="3">
    <source>
        <dbReference type="Proteomes" id="UP000750197"/>
    </source>
</evidence>
<feature type="transmembrane region" description="Helical" evidence="1">
    <location>
        <begin position="21"/>
        <end position="38"/>
    </location>
</feature>
<organism evidence="2 3">
    <name type="scientific">Candidatus Sysuiplasma superficiale</name>
    <dbReference type="NCBI Taxonomy" id="2823368"/>
    <lineage>
        <taxon>Archaea</taxon>
        <taxon>Methanobacteriati</taxon>
        <taxon>Thermoplasmatota</taxon>
        <taxon>Thermoplasmata</taxon>
        <taxon>Candidatus Sysuiplasmatales</taxon>
        <taxon>Candidatus Sysuiplasmataceae</taxon>
        <taxon>Candidatus Sysuiplasma</taxon>
    </lineage>
</organism>
<sequence length="159" mass="17885">MAKTNENTAYKVNATRWDIGAVIFGSVMFIFALAFFFAQPTISLFGTTVAVTHAMIAMGVLMGAMIWALVEMVTRPRRNILDLIIRFFGSFILGFFIGGFMAFYTQWGQYILIPAYSGNYLALAVLIMTFVLFMVLLIDAVYLHNKTWVKHKADKSVKA</sequence>
<protein>
    <submittedName>
        <fullName evidence="2">Uncharacterized protein</fullName>
    </submittedName>
</protein>